<proteinExistence type="predicted"/>
<sequence length="204" mass="22722">MEYNKLATKEIVERVAQALKERNVEAIMIESGKDALAKIKELVPKGVSVMNGSSTTLEQIGFVEYLKTGEHGWNNLHASILTEKDPAQQSILRKQAVLSDYYLGSVHALAETGQFVVASNSGSQLPHIVFTSPNIIFVVSTKKIVPSLADTYRRLEEHVIPLEEKHVQEKYGVGTYPSKIVTFNAEKQSKRKIKIILVNEDLGF</sequence>
<accession>A0A1F6Y4B7</accession>
<dbReference type="PANTHER" id="PTHR36179:SF2">
    <property type="entry name" value="LUD DOMAIN-CONTAINING PROTEIN"/>
    <property type="match status" value="1"/>
</dbReference>
<reference evidence="2 3" key="1">
    <citation type="journal article" date="2016" name="Nat. Commun.">
        <title>Thousands of microbial genomes shed light on interconnected biogeochemical processes in an aquifer system.</title>
        <authorList>
            <person name="Anantharaman K."/>
            <person name="Brown C.T."/>
            <person name="Hug L.A."/>
            <person name="Sharon I."/>
            <person name="Castelle C.J."/>
            <person name="Probst A.J."/>
            <person name="Thomas B.C."/>
            <person name="Singh A."/>
            <person name="Wilkins M.J."/>
            <person name="Karaoz U."/>
            <person name="Brodie E.L."/>
            <person name="Williams K.H."/>
            <person name="Hubbard S.S."/>
            <person name="Banfield J.F."/>
        </authorList>
    </citation>
    <scope>NUCLEOTIDE SEQUENCE [LARGE SCALE GENOMIC DNA]</scope>
</reference>
<evidence type="ECO:0000313" key="2">
    <source>
        <dbReference type="EMBL" id="OGJ01227.1"/>
    </source>
</evidence>
<evidence type="ECO:0000259" key="1">
    <source>
        <dbReference type="Pfam" id="PF02589"/>
    </source>
</evidence>
<dbReference type="InterPro" id="IPR037171">
    <property type="entry name" value="NagB/RpiA_transferase-like"/>
</dbReference>
<comment type="caution">
    <text evidence="2">The sequence shown here is derived from an EMBL/GenBank/DDBJ whole genome shotgun (WGS) entry which is preliminary data.</text>
</comment>
<gene>
    <name evidence="2" type="ORF">A3G53_03715</name>
</gene>
<dbReference type="PANTHER" id="PTHR36179">
    <property type="entry name" value="LUD_DOM DOMAIN-CONTAINING PROTEIN"/>
    <property type="match status" value="1"/>
</dbReference>
<protein>
    <recommendedName>
        <fullName evidence="1">LUD domain-containing protein</fullName>
    </recommendedName>
</protein>
<dbReference type="SUPFAM" id="SSF100950">
    <property type="entry name" value="NagB/RpiA/CoA transferase-like"/>
    <property type="match status" value="1"/>
</dbReference>
<dbReference type="Pfam" id="PF02589">
    <property type="entry name" value="LUD_dom"/>
    <property type="match status" value="1"/>
</dbReference>
<dbReference type="InterPro" id="IPR003741">
    <property type="entry name" value="LUD_dom"/>
</dbReference>
<evidence type="ECO:0000313" key="3">
    <source>
        <dbReference type="Proteomes" id="UP000178645"/>
    </source>
</evidence>
<dbReference type="EMBL" id="MFVU01000031">
    <property type="protein sequence ID" value="OGJ01227.1"/>
    <property type="molecule type" value="Genomic_DNA"/>
</dbReference>
<feature type="domain" description="LUD" evidence="1">
    <location>
        <begin position="12"/>
        <end position="198"/>
    </location>
</feature>
<name>A0A1F6Y4B7_9BACT</name>
<dbReference type="AlphaFoldDB" id="A0A1F6Y4B7"/>
<dbReference type="Proteomes" id="UP000178645">
    <property type="component" value="Unassembled WGS sequence"/>
</dbReference>
<dbReference type="InterPro" id="IPR024185">
    <property type="entry name" value="FTHF_cligase-like_sf"/>
</dbReference>
<organism evidence="2 3">
    <name type="scientific">Candidatus Nomurabacteria bacterium RIFCSPLOWO2_12_FULL_44_11</name>
    <dbReference type="NCBI Taxonomy" id="1801796"/>
    <lineage>
        <taxon>Bacteria</taxon>
        <taxon>Candidatus Nomuraibacteriota</taxon>
    </lineage>
</organism>
<dbReference type="Gene3D" id="3.40.50.10420">
    <property type="entry name" value="NagB/RpiA/CoA transferase-like"/>
    <property type="match status" value="1"/>
</dbReference>